<protein>
    <recommendedName>
        <fullName evidence="2">Hypervirulence associated protein TUDOR domain-containing protein</fullName>
    </recommendedName>
</protein>
<reference evidence="3 4" key="1">
    <citation type="journal article" date="2024" name="Nat. Commun.">
        <title>Phylogenomics reveals the evolutionary origins of lichenization in chlorophyte algae.</title>
        <authorList>
            <person name="Puginier C."/>
            <person name="Libourel C."/>
            <person name="Otte J."/>
            <person name="Skaloud P."/>
            <person name="Haon M."/>
            <person name="Grisel S."/>
            <person name="Petersen M."/>
            <person name="Berrin J.G."/>
            <person name="Delaux P.M."/>
            <person name="Dal Grande F."/>
            <person name="Keller J."/>
        </authorList>
    </citation>
    <scope>NUCLEOTIDE SEQUENCE [LARGE SCALE GENOMIC DNA]</scope>
    <source>
        <strain evidence="3 4">SAG 216-7</strain>
    </source>
</reference>
<evidence type="ECO:0000313" key="3">
    <source>
        <dbReference type="EMBL" id="KAK9918292.1"/>
    </source>
</evidence>
<evidence type="ECO:0000259" key="2">
    <source>
        <dbReference type="Pfam" id="PF11160"/>
    </source>
</evidence>
<dbReference type="EMBL" id="JALJOT010000001">
    <property type="protein sequence ID" value="KAK9918292.1"/>
    <property type="molecule type" value="Genomic_DNA"/>
</dbReference>
<evidence type="ECO:0000256" key="1">
    <source>
        <dbReference type="SAM" id="MobiDB-lite"/>
    </source>
</evidence>
<feature type="compositionally biased region" description="Basic and acidic residues" evidence="1">
    <location>
        <begin position="82"/>
        <end position="98"/>
    </location>
</feature>
<dbReference type="Pfam" id="PF11160">
    <property type="entry name" value="Hva1_TUDOR"/>
    <property type="match status" value="1"/>
</dbReference>
<dbReference type="InterPro" id="IPR021331">
    <property type="entry name" value="Hva1_TUDOR"/>
</dbReference>
<dbReference type="Gene3D" id="2.30.30.1060">
    <property type="match status" value="1"/>
</dbReference>
<gene>
    <name evidence="3" type="ORF">WJX75_002877</name>
</gene>
<feature type="domain" description="Hypervirulence associated protein TUDOR" evidence="2">
    <location>
        <begin position="10"/>
        <end position="71"/>
    </location>
</feature>
<sequence>MTGSEKIEKGDTVAWNWGGSSIQGEVTKKFTDHAEIVSKGKTITRNGDDENPAYKVERPGKNPVLKKGTELHKLEDDEDPPSTEHVETRRQKAMREGK</sequence>
<dbReference type="Proteomes" id="UP001491310">
    <property type="component" value="Unassembled WGS sequence"/>
</dbReference>
<organism evidence="3 4">
    <name type="scientific">Coccomyxa subellipsoidea</name>
    <dbReference type="NCBI Taxonomy" id="248742"/>
    <lineage>
        <taxon>Eukaryota</taxon>
        <taxon>Viridiplantae</taxon>
        <taxon>Chlorophyta</taxon>
        <taxon>core chlorophytes</taxon>
        <taxon>Trebouxiophyceae</taxon>
        <taxon>Trebouxiophyceae incertae sedis</taxon>
        <taxon>Coccomyxaceae</taxon>
        <taxon>Coccomyxa</taxon>
    </lineage>
</organism>
<evidence type="ECO:0000313" key="4">
    <source>
        <dbReference type="Proteomes" id="UP001491310"/>
    </source>
</evidence>
<name>A0ABR2Z299_9CHLO</name>
<comment type="caution">
    <text evidence="3">The sequence shown here is derived from an EMBL/GenBank/DDBJ whole genome shotgun (WGS) entry which is preliminary data.</text>
</comment>
<keyword evidence="4" id="KW-1185">Reference proteome</keyword>
<accession>A0ABR2Z299</accession>
<proteinExistence type="predicted"/>
<feature type="region of interest" description="Disordered" evidence="1">
    <location>
        <begin position="42"/>
        <end position="98"/>
    </location>
</feature>